<accession>A0A7S0RQS8</accession>
<dbReference type="PANTHER" id="PTHR47098:SF2">
    <property type="entry name" value="PROTEIN MAK32"/>
    <property type="match status" value="1"/>
</dbReference>
<dbReference type="Gene3D" id="3.40.1190.20">
    <property type="match status" value="1"/>
</dbReference>
<sequence>MPQAKSRGMPDKQQETAPELVCFTVIVDDLVFPDGGTAMAQLGGGGPQTLFGYQLAAHALRGGVMACTGLAAGVGPDLPPSCVEWLHSIGVDTRGLVPHVRPTPRAWQVFEEDGRRTQVWRGAGDPCDELYSMLRPRIDNLPPHFLRAPTYHIGIHPLHPPLKLLRALREAAHAHGGLLSSEPYTAAERPASWEEVQALLRVVDVFSPNESEAASMVGPGSPLQMAHRLLEAAGPEGARVVVVRCGPAGVVAAWRGEDGTLSKGWQVPAVPDTKVADVCGAGNSFCGGFLASLAASRTADRSSSLSNASGATVAGHAYSPEALRDACVWGCVSASFMVEERGVPHTPLQALWPRAQQRAGSLRGKALRVSASASLSRTGCMQAHPGRALPAVAAGIAQRRAGGMAPRIKSSCTPVAARRLPGQLHPAALCRAGARVAVSARPGQARAGGHRVSLR</sequence>
<dbReference type="Pfam" id="PF00294">
    <property type="entry name" value="PfkB"/>
    <property type="match status" value="1"/>
</dbReference>
<organism evidence="2">
    <name type="scientific">Chlamydomonas leiostraca</name>
    <dbReference type="NCBI Taxonomy" id="1034604"/>
    <lineage>
        <taxon>Eukaryota</taxon>
        <taxon>Viridiplantae</taxon>
        <taxon>Chlorophyta</taxon>
        <taxon>core chlorophytes</taxon>
        <taxon>Chlorophyceae</taxon>
        <taxon>CS clade</taxon>
        <taxon>Chlamydomonadales</taxon>
        <taxon>Chlamydomonadaceae</taxon>
        <taxon>Chlamydomonas</taxon>
    </lineage>
</organism>
<dbReference type="AlphaFoldDB" id="A0A7S0RQS8"/>
<protein>
    <recommendedName>
        <fullName evidence="1">Carbohydrate kinase PfkB domain-containing protein</fullName>
    </recommendedName>
</protein>
<dbReference type="SUPFAM" id="SSF53613">
    <property type="entry name" value="Ribokinase-like"/>
    <property type="match status" value="1"/>
</dbReference>
<proteinExistence type="predicted"/>
<reference evidence="2" key="1">
    <citation type="submission" date="2021-01" db="EMBL/GenBank/DDBJ databases">
        <authorList>
            <person name="Corre E."/>
            <person name="Pelletier E."/>
            <person name="Niang G."/>
            <person name="Scheremetjew M."/>
            <person name="Finn R."/>
            <person name="Kale V."/>
            <person name="Holt S."/>
            <person name="Cochrane G."/>
            <person name="Meng A."/>
            <person name="Brown T."/>
            <person name="Cohen L."/>
        </authorList>
    </citation>
    <scope>NUCLEOTIDE SEQUENCE</scope>
    <source>
        <strain evidence="2">SAG 11-49</strain>
    </source>
</reference>
<dbReference type="InterPro" id="IPR029056">
    <property type="entry name" value="Ribokinase-like"/>
</dbReference>
<dbReference type="EMBL" id="HBFB01020935">
    <property type="protein sequence ID" value="CAD8684416.1"/>
    <property type="molecule type" value="Transcribed_RNA"/>
</dbReference>
<feature type="domain" description="Carbohydrate kinase PfkB" evidence="1">
    <location>
        <begin position="84"/>
        <end position="317"/>
    </location>
</feature>
<name>A0A7S0RQS8_9CHLO</name>
<evidence type="ECO:0000259" key="1">
    <source>
        <dbReference type="Pfam" id="PF00294"/>
    </source>
</evidence>
<evidence type="ECO:0000313" key="2">
    <source>
        <dbReference type="EMBL" id="CAD8684416.1"/>
    </source>
</evidence>
<dbReference type="PANTHER" id="PTHR47098">
    <property type="entry name" value="PROTEIN MAK32"/>
    <property type="match status" value="1"/>
</dbReference>
<gene>
    <name evidence="2" type="ORF">CLEI1391_LOCUS11767</name>
</gene>
<dbReference type="InterPro" id="IPR011611">
    <property type="entry name" value="PfkB_dom"/>
</dbReference>